<organism evidence="2 3">
    <name type="scientific">Catellatospora bangladeshensis</name>
    <dbReference type="NCBI Taxonomy" id="310355"/>
    <lineage>
        <taxon>Bacteria</taxon>
        <taxon>Bacillati</taxon>
        <taxon>Actinomycetota</taxon>
        <taxon>Actinomycetes</taxon>
        <taxon>Micromonosporales</taxon>
        <taxon>Micromonosporaceae</taxon>
        <taxon>Catellatospora</taxon>
    </lineage>
</organism>
<reference evidence="2 3" key="1">
    <citation type="submission" date="2021-01" db="EMBL/GenBank/DDBJ databases">
        <title>Whole genome shotgun sequence of Catellatospora bangladeshensis NBRC 107357.</title>
        <authorList>
            <person name="Komaki H."/>
            <person name="Tamura T."/>
        </authorList>
    </citation>
    <scope>NUCLEOTIDE SEQUENCE [LARGE SCALE GENOMIC DNA]</scope>
    <source>
        <strain evidence="2 3">NBRC 107357</strain>
    </source>
</reference>
<comment type="caution">
    <text evidence="2">The sequence shown here is derived from an EMBL/GenBank/DDBJ whole genome shotgun (WGS) entry which is preliminary data.</text>
</comment>
<protein>
    <recommendedName>
        <fullName evidence="1">Glyoxalase-like domain-containing protein</fullName>
    </recommendedName>
</protein>
<dbReference type="Gene3D" id="3.10.180.10">
    <property type="entry name" value="2,3-Dihydroxybiphenyl 1,2-Dioxygenase, domain 1"/>
    <property type="match status" value="1"/>
</dbReference>
<dbReference type="Pfam" id="PF18029">
    <property type="entry name" value="Glyoxalase_6"/>
    <property type="match status" value="1"/>
</dbReference>
<keyword evidence="3" id="KW-1185">Reference proteome</keyword>
<feature type="domain" description="Glyoxalase-like" evidence="1">
    <location>
        <begin position="16"/>
        <end position="125"/>
    </location>
</feature>
<dbReference type="PANTHER" id="PTHR35908:SF1">
    <property type="entry name" value="CONSERVED PROTEIN"/>
    <property type="match status" value="1"/>
</dbReference>
<evidence type="ECO:0000259" key="1">
    <source>
        <dbReference type="Pfam" id="PF18029"/>
    </source>
</evidence>
<dbReference type="InterPro" id="IPR029068">
    <property type="entry name" value="Glyas_Bleomycin-R_OHBP_Dase"/>
</dbReference>
<dbReference type="Proteomes" id="UP000601223">
    <property type="component" value="Unassembled WGS sequence"/>
</dbReference>
<name>A0A8J3JKC4_9ACTN</name>
<evidence type="ECO:0000313" key="3">
    <source>
        <dbReference type="Proteomes" id="UP000601223"/>
    </source>
</evidence>
<dbReference type="SUPFAM" id="SSF54593">
    <property type="entry name" value="Glyoxalase/Bleomycin resistance protein/Dihydroxybiphenyl dioxygenase"/>
    <property type="match status" value="1"/>
</dbReference>
<sequence length="129" mass="13977">MPAYPATVSPMPFISSVVIHCRDPYLMAPFWSLVTGLPPVEGDRVALAERSLADGESVLLRHPGAGPDVWIAQARELLPVGRIHLDVVADAAERAAIVAAGATLVREQEDLSVYTDPEGNEFCLLHERH</sequence>
<dbReference type="PANTHER" id="PTHR35908">
    <property type="entry name" value="HYPOTHETICAL FUSION PROTEIN"/>
    <property type="match status" value="1"/>
</dbReference>
<dbReference type="EMBL" id="BONF01000009">
    <property type="protein sequence ID" value="GIF80208.1"/>
    <property type="molecule type" value="Genomic_DNA"/>
</dbReference>
<evidence type="ECO:0000313" key="2">
    <source>
        <dbReference type="EMBL" id="GIF80208.1"/>
    </source>
</evidence>
<dbReference type="AlphaFoldDB" id="A0A8J3JKC4"/>
<accession>A0A8J3JKC4</accession>
<proteinExistence type="predicted"/>
<gene>
    <name evidence="2" type="ORF">Cba03nite_15570</name>
</gene>
<dbReference type="InterPro" id="IPR041581">
    <property type="entry name" value="Glyoxalase_6"/>
</dbReference>